<reference evidence="2 3" key="1">
    <citation type="submission" date="2024-06" db="EMBL/GenBank/DDBJ databases">
        <title>The Natural Products Discovery Center: Release of the First 8490 Sequenced Strains for Exploring Actinobacteria Biosynthetic Diversity.</title>
        <authorList>
            <person name="Kalkreuter E."/>
            <person name="Kautsar S.A."/>
            <person name="Yang D."/>
            <person name="Bader C.D."/>
            <person name="Teijaro C.N."/>
            <person name="Fluegel L."/>
            <person name="Davis C.M."/>
            <person name="Simpson J.R."/>
            <person name="Lauterbach L."/>
            <person name="Steele A.D."/>
            <person name="Gui C."/>
            <person name="Meng S."/>
            <person name="Li G."/>
            <person name="Viehrig K."/>
            <person name="Ye F."/>
            <person name="Su P."/>
            <person name="Kiefer A.F."/>
            <person name="Nichols A."/>
            <person name="Cepeda A.J."/>
            <person name="Yan W."/>
            <person name="Fan B."/>
            <person name="Jiang Y."/>
            <person name="Adhikari A."/>
            <person name="Zheng C.-J."/>
            <person name="Schuster L."/>
            <person name="Cowan T.M."/>
            <person name="Smanski M.J."/>
            <person name="Chevrette M.G."/>
            <person name="De Carvalho L.P.S."/>
            <person name="Shen B."/>
        </authorList>
    </citation>
    <scope>NUCLEOTIDE SEQUENCE [LARGE SCALE GENOMIC DNA]</scope>
    <source>
        <strain evidence="2 3">NPDC000837</strain>
    </source>
</reference>
<dbReference type="RefSeq" id="WP_351975242.1">
    <property type="nucleotide sequence ID" value="NZ_JBEPBX010000004.1"/>
</dbReference>
<dbReference type="PANTHER" id="PTHR21621">
    <property type="entry name" value="RIBOSOMAL PROTEIN S6 MODIFICATION PROTEIN"/>
    <property type="match status" value="1"/>
</dbReference>
<comment type="caution">
    <text evidence="2">The sequence shown here is derived from an EMBL/GenBank/DDBJ whole genome shotgun (WGS) entry which is preliminary data.</text>
</comment>
<evidence type="ECO:0000259" key="1">
    <source>
        <dbReference type="Pfam" id="PF21068"/>
    </source>
</evidence>
<dbReference type="PANTHER" id="PTHR21621:SF0">
    <property type="entry name" value="BETA-CITRYLGLUTAMATE SYNTHASE B-RELATED"/>
    <property type="match status" value="1"/>
</dbReference>
<dbReference type="SUPFAM" id="SSF56059">
    <property type="entry name" value="Glutathione synthetase ATP-binding domain-like"/>
    <property type="match status" value="1"/>
</dbReference>
<dbReference type="EMBL" id="JBEPBX010000004">
    <property type="protein sequence ID" value="MER6612932.1"/>
    <property type="molecule type" value="Genomic_DNA"/>
</dbReference>
<organism evidence="2 3">
    <name type="scientific">Streptomyces xantholiticus</name>
    <dbReference type="NCBI Taxonomy" id="68285"/>
    <lineage>
        <taxon>Bacteria</taxon>
        <taxon>Bacillati</taxon>
        <taxon>Actinomycetota</taxon>
        <taxon>Actinomycetes</taxon>
        <taxon>Kitasatosporales</taxon>
        <taxon>Streptomycetaceae</taxon>
        <taxon>Streptomyces</taxon>
    </lineage>
</organism>
<evidence type="ECO:0000313" key="2">
    <source>
        <dbReference type="EMBL" id="MER6612932.1"/>
    </source>
</evidence>
<sequence>MQVLVIAEKLDPTADLVVQALTERMTPVLRFDMAEFPQSIVLAAEHQDEAPGWRGELATDRRAAQLEEVRAVYYRRPGLPVLSPRIPEAYKDWALSQAVVGMTQILSALPVVWMHHPDVYRASAHKPGQLVAATTAGLRVPRSFVGNSLAHAQKWGERIGGPLACKPIAAASLNLPDAAPSMLPTRRIEVSELDESLELTAHYLQECVTKDFEVRLTVVGQQMFPVAIHARSEQAQADWRSDYDSLEYEPVSIPDDVAAGVRRFMAAHQLTYGAFDFAVRPDGRWVFFECNPAGQWQFIAKATNLPIAEAHASLLQGAVS</sequence>
<dbReference type="Proteomes" id="UP001445472">
    <property type="component" value="Unassembled WGS sequence"/>
</dbReference>
<dbReference type="Gene3D" id="3.30.470.20">
    <property type="entry name" value="ATP-grasp fold, B domain"/>
    <property type="match status" value="1"/>
</dbReference>
<evidence type="ECO:0000313" key="3">
    <source>
        <dbReference type="Proteomes" id="UP001445472"/>
    </source>
</evidence>
<feature type="domain" description="MvdD-like pre-ATP grasp" evidence="1">
    <location>
        <begin position="3"/>
        <end position="116"/>
    </location>
</feature>
<proteinExistence type="predicted"/>
<dbReference type="Pfam" id="PF21068">
    <property type="entry name" value="ATPgraspMvdD"/>
    <property type="match status" value="1"/>
</dbReference>
<protein>
    <submittedName>
        <fullName evidence="2">MvdC/MvdD family ATP grasp protein</fullName>
    </submittedName>
</protein>
<name>A0ABV1UQ47_9ACTN</name>
<accession>A0ABV1UQ47</accession>
<gene>
    <name evidence="2" type="ORF">ABT276_06010</name>
</gene>
<dbReference type="InterPro" id="IPR048936">
    <property type="entry name" value="MvdD-like_ATPgrasp"/>
</dbReference>
<keyword evidence="3" id="KW-1185">Reference proteome</keyword>